<evidence type="ECO:0000256" key="4">
    <source>
        <dbReference type="RuleBase" id="RU361187"/>
    </source>
</evidence>
<dbReference type="Pfam" id="PF17851">
    <property type="entry name" value="GH43_C2"/>
    <property type="match status" value="1"/>
</dbReference>
<dbReference type="PANTHER" id="PTHR42812">
    <property type="entry name" value="BETA-XYLOSIDASE"/>
    <property type="match status" value="1"/>
</dbReference>
<keyword evidence="3 4" id="KW-0326">Glycosidase</keyword>
<dbReference type="VEuPathDB" id="FungiDB:HZS61_011403"/>
<name>A0A420MCT2_FUSOX</name>
<dbReference type="Pfam" id="PF04616">
    <property type="entry name" value="Glyco_hydro_43"/>
    <property type="match status" value="1"/>
</dbReference>
<dbReference type="Proteomes" id="UP000285084">
    <property type="component" value="Unassembled WGS sequence"/>
</dbReference>
<evidence type="ECO:0000259" key="5">
    <source>
        <dbReference type="Pfam" id="PF17851"/>
    </source>
</evidence>
<accession>A0A420MCT2</accession>
<dbReference type="VEuPathDB" id="FungiDB:FOC1_g10004384"/>
<evidence type="ECO:0000256" key="2">
    <source>
        <dbReference type="ARBA" id="ARBA00022801"/>
    </source>
</evidence>
<keyword evidence="2 4" id="KW-0378">Hydrolase</keyword>
<gene>
    <name evidence="6" type="ORF">BFJ69_g15920</name>
</gene>
<evidence type="ECO:0000256" key="1">
    <source>
        <dbReference type="ARBA" id="ARBA00009865"/>
    </source>
</evidence>
<evidence type="ECO:0000313" key="6">
    <source>
        <dbReference type="EMBL" id="RKK65855.1"/>
    </source>
</evidence>
<proteinExistence type="inferred from homology"/>
<comment type="caution">
    <text evidence="6">The sequence shown here is derived from an EMBL/GenBank/DDBJ whole genome shotgun (WGS) entry which is preliminary data.</text>
</comment>
<sequence length="546" mass="60640">MPSTKSQSTNSTNAVAVASNPVKWEDLPDPEVIRVGDVYYMSVSSFAFSPGAPVLQSSNLTDWEYIGHSVPELAFGERFYLDGQHGGAYGKGIWASTLKYRKSNGLFYWYGPIQGTERTYIYTAKDPRETWTPLPQIDKFYYDLGLLIDEDDTFYLAYGTKTISVATLTADGLKEVNSKVVYSSDEYLEGARMYNIKGVYYIWLTRPYGGQYVLKSTSGPLGPYEYRCVIGNILSPIPGSGSPHQGALVDTPDGKWFYMAFMDGFPVGRAPVLAPVTFDNEGWPKVEVDDSVPPGVWPMQCPLPIGQTCQKSQNSCFKAHCFDSNVLEPCWEWNHNPDNSKWSIQESRLTLSTGTITNNLHLATNTLTHRTIGPKSTVTFCLDFSRLKDGDRAGVSMFRTNSAYIGVHKDAGATRLVYIEDIVHAPVNIPVGWMNGHPAALDWTAKSEGTIKAETSIDVGRVWLRIKADVSPAFSHGYEKEKRFTTFEHSLDGQRFSQLGPAFAVSNDALGYVGYRFAVFNWATISLGGQLVVENCDIQPCNDQIM</sequence>
<dbReference type="CDD" id="cd09001">
    <property type="entry name" value="GH43_FsAxh1-like"/>
    <property type="match status" value="1"/>
</dbReference>
<dbReference type="InterPro" id="IPR006710">
    <property type="entry name" value="Glyco_hydro_43"/>
</dbReference>
<evidence type="ECO:0000256" key="3">
    <source>
        <dbReference type="ARBA" id="ARBA00023295"/>
    </source>
</evidence>
<dbReference type="InterPro" id="IPR023296">
    <property type="entry name" value="Glyco_hydro_beta-prop_sf"/>
</dbReference>
<protein>
    <recommendedName>
        <fullName evidence="5">Beta-xylosidase C-terminal Concanavalin A-like domain-containing protein</fullName>
    </recommendedName>
</protein>
<dbReference type="InterPro" id="IPR051795">
    <property type="entry name" value="Glycosyl_Hydrlase_43"/>
</dbReference>
<dbReference type="VEuPathDB" id="FungiDB:FOXG_17666"/>
<dbReference type="Gene3D" id="2.115.10.20">
    <property type="entry name" value="Glycosyl hydrolase domain, family 43"/>
    <property type="match status" value="1"/>
</dbReference>
<dbReference type="GO" id="GO:0005975">
    <property type="term" value="P:carbohydrate metabolic process"/>
    <property type="evidence" value="ECO:0007669"/>
    <property type="project" value="InterPro"/>
</dbReference>
<dbReference type="VEuPathDB" id="FungiDB:FOZG_18205"/>
<organism evidence="6 7">
    <name type="scientific">Fusarium oxysporum</name>
    <name type="common">Fusarium vascular wilt</name>
    <dbReference type="NCBI Taxonomy" id="5507"/>
    <lineage>
        <taxon>Eukaryota</taxon>
        <taxon>Fungi</taxon>
        <taxon>Dikarya</taxon>
        <taxon>Ascomycota</taxon>
        <taxon>Pezizomycotina</taxon>
        <taxon>Sordariomycetes</taxon>
        <taxon>Hypocreomycetidae</taxon>
        <taxon>Hypocreales</taxon>
        <taxon>Nectriaceae</taxon>
        <taxon>Fusarium</taxon>
        <taxon>Fusarium oxysporum species complex</taxon>
    </lineage>
</organism>
<dbReference type="EMBL" id="MRCX01000355">
    <property type="protein sequence ID" value="RKK65855.1"/>
    <property type="molecule type" value="Genomic_DNA"/>
</dbReference>
<dbReference type="InterPro" id="IPR041542">
    <property type="entry name" value="GH43_C2"/>
</dbReference>
<dbReference type="InterPro" id="IPR013320">
    <property type="entry name" value="ConA-like_dom_sf"/>
</dbReference>
<dbReference type="SUPFAM" id="SSF75005">
    <property type="entry name" value="Arabinanase/levansucrase/invertase"/>
    <property type="match status" value="1"/>
</dbReference>
<dbReference type="SUPFAM" id="SSF49899">
    <property type="entry name" value="Concanavalin A-like lectins/glucanases"/>
    <property type="match status" value="1"/>
</dbReference>
<feature type="domain" description="Beta-xylosidase C-terminal Concanavalin A-like" evidence="5">
    <location>
        <begin position="321"/>
        <end position="419"/>
    </location>
</feature>
<reference evidence="6 7" key="1">
    <citation type="journal article" date="2018" name="Sci. Rep.">
        <title>Characterisation of pathogen-specific regions and novel effector candidates in Fusarium oxysporum f. sp. cepae.</title>
        <authorList>
            <person name="Armitage A.D."/>
            <person name="Taylor A."/>
            <person name="Sobczyk M.K."/>
            <person name="Baxter L."/>
            <person name="Greenfield B.P."/>
            <person name="Bates H.J."/>
            <person name="Wilson F."/>
            <person name="Jackson A.C."/>
            <person name="Ott S."/>
            <person name="Harrison R.J."/>
            <person name="Clarkson J.P."/>
        </authorList>
    </citation>
    <scope>NUCLEOTIDE SEQUENCE [LARGE SCALE GENOMIC DNA]</scope>
    <source>
        <strain evidence="6 7">Fo_A13</strain>
    </source>
</reference>
<comment type="similarity">
    <text evidence="1 4">Belongs to the glycosyl hydrolase 43 family.</text>
</comment>
<dbReference type="Gene3D" id="2.60.120.200">
    <property type="match status" value="1"/>
</dbReference>
<dbReference type="VEuPathDB" id="FungiDB:FOIG_16544"/>
<evidence type="ECO:0000313" key="7">
    <source>
        <dbReference type="Proteomes" id="UP000285084"/>
    </source>
</evidence>
<dbReference type="VEuPathDB" id="FungiDB:FOMG_13965"/>
<dbReference type="GO" id="GO:0004553">
    <property type="term" value="F:hydrolase activity, hydrolyzing O-glycosyl compounds"/>
    <property type="evidence" value="ECO:0007669"/>
    <property type="project" value="InterPro"/>
</dbReference>
<dbReference type="VEuPathDB" id="FungiDB:FOC4_g10000816"/>
<dbReference type="PANTHER" id="PTHR42812:SF15">
    <property type="entry name" value="HYDROLASE, PUTATIVE (AFU_ORTHOLOGUE AFUA_2G00930)-RELATED"/>
    <property type="match status" value="1"/>
</dbReference>
<dbReference type="AlphaFoldDB" id="A0A420MCT2"/>